<protein>
    <submittedName>
        <fullName evidence="1">Uncharacterized protein</fullName>
    </submittedName>
</protein>
<dbReference type="EMBL" id="JAFLCK010000008">
    <property type="protein sequence ID" value="MBN8660218.1"/>
    <property type="molecule type" value="Genomic_DNA"/>
</dbReference>
<dbReference type="AlphaFoldDB" id="A0A8J7PE93"/>
<proteinExistence type="predicted"/>
<comment type="caution">
    <text evidence="1">The sequence shown here is derived from an EMBL/GenBank/DDBJ whole genome shotgun (WGS) entry which is preliminary data.</text>
</comment>
<evidence type="ECO:0000313" key="1">
    <source>
        <dbReference type="EMBL" id="MBN8660218.1"/>
    </source>
</evidence>
<dbReference type="Proteomes" id="UP000664277">
    <property type="component" value="Unassembled WGS sequence"/>
</dbReference>
<evidence type="ECO:0000313" key="2">
    <source>
        <dbReference type="Proteomes" id="UP000664277"/>
    </source>
</evidence>
<sequence>MSKLKDLVDDKLQKFFATPTFVVQDIVPADDVSKSIIEHQKYRYQLASLTPLTVGPHGGRILLIYHYTGGAVA</sequence>
<name>A0A8J7PE93_9BACT</name>
<reference evidence="1" key="1">
    <citation type="submission" date="2021-02" db="EMBL/GenBank/DDBJ databases">
        <title>Genome-Resolved Metagenomics of a Microbial Community Performing Photosynthetic Biological Nutrient Removal.</title>
        <authorList>
            <person name="Mcdaniel E.A."/>
        </authorList>
    </citation>
    <scope>NUCLEOTIDE SEQUENCE</scope>
    <source>
        <strain evidence="1">UWPOB_OBS1</strain>
    </source>
</reference>
<accession>A0A8J7PE93</accession>
<organism evidence="1 2">
    <name type="scientific">Candidatus Obscuribacter phosphatis</name>
    <dbReference type="NCBI Taxonomy" id="1906157"/>
    <lineage>
        <taxon>Bacteria</taxon>
        <taxon>Bacillati</taxon>
        <taxon>Candidatus Melainabacteria</taxon>
        <taxon>Candidatus Obscuribacterales</taxon>
        <taxon>Candidatus Obscuribacteraceae</taxon>
        <taxon>Candidatus Obscuribacter</taxon>
    </lineage>
</organism>
<gene>
    <name evidence="1" type="ORF">J0M35_07625</name>
</gene>